<organism evidence="2 3">
    <name type="scientific">Candidatus Magasanikbacteria bacterium CG10_big_fil_rev_8_21_14_0_10_43_6</name>
    <dbReference type="NCBI Taxonomy" id="1974650"/>
    <lineage>
        <taxon>Bacteria</taxon>
        <taxon>Candidatus Magasanikiibacteriota</taxon>
    </lineage>
</organism>
<gene>
    <name evidence="2" type="ORF">COU33_03320</name>
</gene>
<dbReference type="Proteomes" id="UP000229362">
    <property type="component" value="Unassembled WGS sequence"/>
</dbReference>
<sequence length="66" mass="7153">MDANLYFMRVHPGILEESDVTPEKNEGGGLLSTRSLKDSTKPTAGHPGQLSTTPPKQPKQGKEMMS</sequence>
<dbReference type="EMBL" id="PFBZ01000143">
    <property type="protein sequence ID" value="PIT86412.1"/>
    <property type="molecule type" value="Genomic_DNA"/>
</dbReference>
<proteinExistence type="predicted"/>
<comment type="caution">
    <text evidence="2">The sequence shown here is derived from an EMBL/GenBank/DDBJ whole genome shotgun (WGS) entry which is preliminary data.</text>
</comment>
<evidence type="ECO:0000313" key="3">
    <source>
        <dbReference type="Proteomes" id="UP000229362"/>
    </source>
</evidence>
<evidence type="ECO:0000313" key="2">
    <source>
        <dbReference type="EMBL" id="PIT86412.1"/>
    </source>
</evidence>
<dbReference type="AlphaFoldDB" id="A0A2M6W0S1"/>
<reference evidence="3" key="1">
    <citation type="submission" date="2017-09" db="EMBL/GenBank/DDBJ databases">
        <title>Depth-based differentiation of microbial function through sediment-hosted aquifers and enrichment of novel symbionts in the deep terrestrial subsurface.</title>
        <authorList>
            <person name="Probst A.J."/>
            <person name="Ladd B."/>
            <person name="Jarett J.K."/>
            <person name="Geller-Mcgrath D.E."/>
            <person name="Sieber C.M.K."/>
            <person name="Emerson J.B."/>
            <person name="Anantharaman K."/>
            <person name="Thomas B.C."/>
            <person name="Malmstrom R."/>
            <person name="Stieglmeier M."/>
            <person name="Klingl A."/>
            <person name="Woyke T."/>
            <person name="Ryan C.M."/>
            <person name="Banfield J.F."/>
        </authorList>
    </citation>
    <scope>NUCLEOTIDE SEQUENCE [LARGE SCALE GENOMIC DNA]</scope>
</reference>
<evidence type="ECO:0000256" key="1">
    <source>
        <dbReference type="SAM" id="MobiDB-lite"/>
    </source>
</evidence>
<accession>A0A2M6W0S1</accession>
<name>A0A2M6W0S1_9BACT</name>
<protein>
    <submittedName>
        <fullName evidence="2">Uncharacterized protein</fullName>
    </submittedName>
</protein>
<feature type="region of interest" description="Disordered" evidence="1">
    <location>
        <begin position="1"/>
        <end position="66"/>
    </location>
</feature>